<comment type="caution">
    <text evidence="2">The sequence shown here is derived from an EMBL/GenBank/DDBJ whole genome shotgun (WGS) entry which is preliminary data.</text>
</comment>
<accession>A0A2M9FVF9</accession>
<gene>
    <name evidence="2" type="ORF">CVT23_22385</name>
</gene>
<keyword evidence="2" id="KW-0808">Transferase</keyword>
<dbReference type="Proteomes" id="UP000229498">
    <property type="component" value="Unassembled WGS sequence"/>
</dbReference>
<protein>
    <submittedName>
        <fullName evidence="2">Phosphate acetyltransferase</fullName>
    </submittedName>
</protein>
<organism evidence="2 3">
    <name type="scientific">Minwuia thermotolerans</name>
    <dbReference type="NCBI Taxonomy" id="2056226"/>
    <lineage>
        <taxon>Bacteria</taxon>
        <taxon>Pseudomonadati</taxon>
        <taxon>Pseudomonadota</taxon>
        <taxon>Alphaproteobacteria</taxon>
        <taxon>Minwuiales</taxon>
        <taxon>Minwuiaceae</taxon>
        <taxon>Minwuia</taxon>
    </lineage>
</organism>
<dbReference type="OrthoDB" id="9800237at2"/>
<evidence type="ECO:0000313" key="2">
    <source>
        <dbReference type="EMBL" id="PJK27423.1"/>
    </source>
</evidence>
<dbReference type="GO" id="GO:0016740">
    <property type="term" value="F:transferase activity"/>
    <property type="evidence" value="ECO:0007669"/>
    <property type="project" value="UniProtKB-KW"/>
</dbReference>
<dbReference type="InterPro" id="IPR002539">
    <property type="entry name" value="MaoC-like_dom"/>
</dbReference>
<dbReference type="SUPFAM" id="SSF54637">
    <property type="entry name" value="Thioesterase/thiol ester dehydrase-isomerase"/>
    <property type="match status" value="1"/>
</dbReference>
<sequence length="151" mass="17061">MSAREEFDKVTTGEVIHGRAFTVTTETIQDFGDASLDYNPLHFDPEWMKENDFGGTRFGTVIMHGMQNFALITRTLTDWLIPRGGYHRRLETRWIKPVKLGDTITPEATVSRKNPTAGSNWVQFDVVVRNQYGEPVATGQALAEFRDTIPG</sequence>
<dbReference type="RefSeq" id="WP_109794808.1">
    <property type="nucleotide sequence ID" value="NZ_PHIG01000064.1"/>
</dbReference>
<dbReference type="EMBL" id="PHIG01000064">
    <property type="protein sequence ID" value="PJK27423.1"/>
    <property type="molecule type" value="Genomic_DNA"/>
</dbReference>
<proteinExistence type="predicted"/>
<keyword evidence="3" id="KW-1185">Reference proteome</keyword>
<evidence type="ECO:0000259" key="1">
    <source>
        <dbReference type="Pfam" id="PF01575"/>
    </source>
</evidence>
<dbReference type="Gene3D" id="3.10.129.10">
    <property type="entry name" value="Hotdog Thioesterase"/>
    <property type="match status" value="1"/>
</dbReference>
<dbReference type="AlphaFoldDB" id="A0A2M9FVF9"/>
<dbReference type="InterPro" id="IPR029069">
    <property type="entry name" value="HotDog_dom_sf"/>
</dbReference>
<name>A0A2M9FVF9_9PROT</name>
<feature type="domain" description="MaoC-like" evidence="1">
    <location>
        <begin position="17"/>
        <end position="119"/>
    </location>
</feature>
<evidence type="ECO:0000313" key="3">
    <source>
        <dbReference type="Proteomes" id="UP000229498"/>
    </source>
</evidence>
<dbReference type="Pfam" id="PF01575">
    <property type="entry name" value="MaoC_dehydratas"/>
    <property type="match status" value="1"/>
</dbReference>
<reference evidence="2 3" key="1">
    <citation type="submission" date="2017-11" db="EMBL/GenBank/DDBJ databases">
        <title>Draft genome sequence of Rhizobiales bacterium SY3-13.</title>
        <authorList>
            <person name="Sun C."/>
        </authorList>
    </citation>
    <scope>NUCLEOTIDE SEQUENCE [LARGE SCALE GENOMIC DNA]</scope>
    <source>
        <strain evidence="2 3">SY3-13</strain>
    </source>
</reference>
<dbReference type="CDD" id="cd03441">
    <property type="entry name" value="R_hydratase_like"/>
    <property type="match status" value="1"/>
</dbReference>